<dbReference type="InterPro" id="IPR047210">
    <property type="entry name" value="TPP_PYR_POXB-like"/>
</dbReference>
<dbReference type="AlphaFoldDB" id="A0A840RDI6"/>
<keyword evidence="3" id="KW-0472">Membrane</keyword>
<dbReference type="InterPro" id="IPR047211">
    <property type="entry name" value="POXB-like"/>
</dbReference>
<dbReference type="Gene3D" id="3.40.50.970">
    <property type="match status" value="2"/>
</dbReference>
<comment type="catalytic activity">
    <reaction evidence="3">
        <text>a ubiquinone + pyruvate + H2O = a ubiquinol + acetate + CO2</text>
        <dbReference type="Rhea" id="RHEA:27405"/>
        <dbReference type="Rhea" id="RHEA-COMP:9565"/>
        <dbReference type="Rhea" id="RHEA-COMP:9566"/>
        <dbReference type="ChEBI" id="CHEBI:15361"/>
        <dbReference type="ChEBI" id="CHEBI:15377"/>
        <dbReference type="ChEBI" id="CHEBI:16389"/>
        <dbReference type="ChEBI" id="CHEBI:16526"/>
        <dbReference type="ChEBI" id="CHEBI:17976"/>
        <dbReference type="ChEBI" id="CHEBI:30089"/>
        <dbReference type="EC" id="1.2.5.1"/>
    </reaction>
</comment>
<reference evidence="8 9" key="1">
    <citation type="submission" date="2020-08" db="EMBL/GenBank/DDBJ databases">
        <title>Genomic Encyclopedia of Type Strains, Phase IV (KMG-IV): sequencing the most valuable type-strain genomes for metagenomic binning, comparative biology and taxonomic classification.</title>
        <authorList>
            <person name="Goeker M."/>
        </authorList>
    </citation>
    <scope>NUCLEOTIDE SEQUENCE [LARGE SCALE GENOMIC DNA]</scope>
    <source>
        <strain evidence="8 9">DSM 18233</strain>
    </source>
</reference>
<comment type="activity regulation">
    <text evidence="3">The C-terminus inhibits activity; it has to move for the enzyme to be active. Activated by lipid-binding, which occurs via the C-terminus.</text>
</comment>
<feature type="site" description="Moves into active site upon enzyme activation, plays a role in electron transfer" evidence="3">
    <location>
        <position position="467"/>
    </location>
</feature>
<dbReference type="GO" id="GO:0030976">
    <property type="term" value="F:thiamine pyrophosphate binding"/>
    <property type="evidence" value="ECO:0007669"/>
    <property type="project" value="UniProtKB-UniRule"/>
</dbReference>
<feature type="region of interest" description="Membrane-binding domain" evidence="3">
    <location>
        <begin position="533"/>
        <end position="574"/>
    </location>
</feature>
<feature type="binding site" evidence="3">
    <location>
        <begin position="408"/>
        <end position="410"/>
    </location>
    <ligand>
        <name>thiamine diphosphate</name>
        <dbReference type="ChEBI" id="CHEBI:58937"/>
    </ligand>
</feature>
<feature type="binding site" evidence="3">
    <location>
        <begin position="251"/>
        <end position="254"/>
    </location>
    <ligand>
        <name>FAD</name>
        <dbReference type="ChEBI" id="CHEBI:57692"/>
    </ligand>
</feature>
<comment type="cofactor">
    <cofactor evidence="3">
        <name>FAD</name>
        <dbReference type="ChEBI" id="CHEBI:57692"/>
    </cofactor>
    <text evidence="3">Binds 1 FAD per subunit.</text>
</comment>
<dbReference type="GO" id="GO:0048039">
    <property type="term" value="F:ubiquinone binding"/>
    <property type="evidence" value="ECO:0007669"/>
    <property type="project" value="UniProtKB-UniRule"/>
</dbReference>
<dbReference type="CDD" id="cd07039">
    <property type="entry name" value="TPP_PYR_POX"/>
    <property type="match status" value="1"/>
</dbReference>
<evidence type="ECO:0000256" key="2">
    <source>
        <dbReference type="ARBA" id="ARBA00023052"/>
    </source>
</evidence>
<keyword evidence="2 3" id="KW-0786">Thiamine pyrophosphate</keyword>
<dbReference type="CDD" id="cd02014">
    <property type="entry name" value="TPP_POX"/>
    <property type="match status" value="1"/>
</dbReference>
<feature type="region of interest" description="FAD-binding domain" evidence="3">
    <location>
        <begin position="183"/>
        <end position="334"/>
    </location>
</feature>
<evidence type="ECO:0000256" key="4">
    <source>
        <dbReference type="RuleBase" id="RU362132"/>
    </source>
</evidence>
<feature type="domain" description="Thiamine pyrophosphate enzyme central" evidence="5">
    <location>
        <begin position="191"/>
        <end position="319"/>
    </location>
</feature>
<dbReference type="GO" id="GO:0042867">
    <property type="term" value="P:pyruvate catabolic process"/>
    <property type="evidence" value="ECO:0007669"/>
    <property type="project" value="UniProtKB-UniRule"/>
</dbReference>
<feature type="binding site" evidence="3">
    <location>
        <begin position="435"/>
        <end position="437"/>
    </location>
    <ligand>
        <name>thiamine diphosphate</name>
        <dbReference type="ChEBI" id="CHEBI:58937"/>
    </ligand>
</feature>
<dbReference type="InterPro" id="IPR000399">
    <property type="entry name" value="TPP-bd_CS"/>
</dbReference>
<feature type="domain" description="Thiamine pyrophosphate enzyme TPP-binding" evidence="6">
    <location>
        <begin position="381"/>
        <end position="527"/>
    </location>
</feature>
<dbReference type="GO" id="GO:0005886">
    <property type="term" value="C:plasma membrane"/>
    <property type="evidence" value="ECO:0007669"/>
    <property type="project" value="UniProtKB-SubCell"/>
</dbReference>
<sequence length="574" mass="61010">MARLVADVLIDTLEALGVSQIFGVAGDSLNGITDAIRRKPGLRWVHTRHEEVAAFAAGAAAVITEGLAVCAGSCGPGNLHLINGLFDCQRNHVPVLAIAAHIPSGEVGSDYFQETHPQILFKECSVYCELVATPEQLPRMLGTAIQAALTRKGVAVLVLSGDVALSAATDAPDPVWPRQATPRVLPAAAELEHMAALLNAGKNITLLCGAGCAGAHDEVVQLAEALQAPVVHALRGKEYIEYDNPYDVGMTGLIGFASGYYAMESCDTLLVLGSTFPYRQFYPQNAKVIQVDLAGERLGLRHPLALGVVGDVGQTIRALLPALAARSDRTHLDRALAHYTKTRKELDELAVGHAGRKPIHPQYLAQRVSELAAPDAIFTADVGTPTLWAARYLQMNGQRRLIGSFNHGSMANALAQALGAKAAAPQRQVVALCGDGGLTMLMGDLITAVQEKLPIKIVVFNNGALGFVELEMKAAGFLETATELVNPDFGAVVTAMGLYGQRVEDPADLDAALARAFAHDGPALIDVVTNRQELAMPPKVTFSQARGFSLYVARAILDGRAAQVLELSRTNLWR</sequence>
<evidence type="ECO:0000259" key="7">
    <source>
        <dbReference type="Pfam" id="PF02776"/>
    </source>
</evidence>
<accession>A0A840RDI6</accession>
<dbReference type="Pfam" id="PF02776">
    <property type="entry name" value="TPP_enzyme_N"/>
    <property type="match status" value="1"/>
</dbReference>
<comment type="caution">
    <text evidence="8">The sequence shown here is derived from an EMBL/GenBank/DDBJ whole genome shotgun (WGS) entry which is preliminary data.</text>
</comment>
<dbReference type="HAMAP" id="MF_00850">
    <property type="entry name" value="POX"/>
    <property type="match status" value="1"/>
</dbReference>
<feature type="binding site" evidence="3">
    <location>
        <position position="435"/>
    </location>
    <ligand>
        <name>Mg(2+)</name>
        <dbReference type="ChEBI" id="CHEBI:18420"/>
    </ligand>
</feature>
<keyword evidence="3" id="KW-0830">Ubiquinone</keyword>
<proteinExistence type="inferred from homology"/>
<dbReference type="InterPro" id="IPR012000">
    <property type="entry name" value="Thiamin_PyroP_enz_cen_dom"/>
</dbReference>
<comment type="subcellular location">
    <subcellularLocation>
        <location evidence="3">Cell membrane</location>
        <topology evidence="3">Peripheral membrane protein</topology>
        <orientation evidence="3">Cytoplasmic side</orientation>
    </subcellularLocation>
</comment>
<dbReference type="InterPro" id="IPR029035">
    <property type="entry name" value="DHS-like_NAD/FAD-binding_dom"/>
</dbReference>
<dbReference type="GO" id="GO:0050660">
    <property type="term" value="F:flavin adenine dinucleotide binding"/>
    <property type="evidence" value="ECO:0007669"/>
    <property type="project" value="UniProtKB-UniRule"/>
</dbReference>
<dbReference type="SUPFAM" id="SSF52518">
    <property type="entry name" value="Thiamin diphosphate-binding fold (THDP-binding)"/>
    <property type="match status" value="2"/>
</dbReference>
<dbReference type="InterPro" id="IPR012001">
    <property type="entry name" value="Thiamin_PyroP_enz_TPP-bd_dom"/>
</dbReference>
<dbReference type="GO" id="GO:0008289">
    <property type="term" value="F:lipid binding"/>
    <property type="evidence" value="ECO:0007669"/>
    <property type="project" value="UniProtKB-UniRule"/>
</dbReference>
<dbReference type="PANTHER" id="PTHR42981:SF2">
    <property type="entry name" value="PYRUVATE DEHYDROGENASE [UBIQUINONE]"/>
    <property type="match status" value="1"/>
</dbReference>
<evidence type="ECO:0000256" key="3">
    <source>
        <dbReference type="HAMAP-Rule" id="MF_00850"/>
    </source>
</evidence>
<dbReference type="SUPFAM" id="SSF52467">
    <property type="entry name" value="DHS-like NAD/FAD-binding domain"/>
    <property type="match status" value="1"/>
</dbReference>
<evidence type="ECO:0000256" key="1">
    <source>
        <dbReference type="ARBA" id="ARBA00007812"/>
    </source>
</evidence>
<dbReference type="EMBL" id="JACHHN010000002">
    <property type="protein sequence ID" value="MBB5190430.1"/>
    <property type="molecule type" value="Genomic_DNA"/>
</dbReference>
<dbReference type="Pfam" id="PF02775">
    <property type="entry name" value="TPP_enzyme_C"/>
    <property type="match status" value="1"/>
</dbReference>
<keyword evidence="3" id="KW-0547">Nucleotide-binding</keyword>
<keyword evidence="3" id="KW-1003">Cell membrane</keyword>
<dbReference type="EC" id="1.2.5.1" evidence="3"/>
<comment type="subunit">
    <text evidence="3">Homotetramer.</text>
</comment>
<dbReference type="GO" id="GO:0000287">
    <property type="term" value="F:magnesium ion binding"/>
    <property type="evidence" value="ECO:0007669"/>
    <property type="project" value="UniProtKB-UniRule"/>
</dbReference>
<feature type="binding site" evidence="3">
    <location>
        <begin position="274"/>
        <end position="278"/>
    </location>
    <ligand>
        <name>FAD</name>
        <dbReference type="ChEBI" id="CHEBI:57692"/>
    </ligand>
</feature>
<dbReference type="PANTHER" id="PTHR42981">
    <property type="entry name" value="PYRUVATE DEHYDROGENASE [UBIQUINONE]"/>
    <property type="match status" value="1"/>
</dbReference>
<dbReference type="PROSITE" id="PS00187">
    <property type="entry name" value="TPP_ENZYMES"/>
    <property type="match status" value="1"/>
</dbReference>
<keyword evidence="3" id="KW-0479">Metal-binding</keyword>
<dbReference type="RefSeq" id="WP_184098454.1">
    <property type="nucleotide sequence ID" value="NZ_JACHHN010000002.1"/>
</dbReference>
<name>A0A840RDI6_9NEIS</name>
<dbReference type="FunFam" id="3.40.50.1220:FF:000013">
    <property type="entry name" value="Pyruvate dehydrogenase [ubiquinone]"/>
    <property type="match status" value="1"/>
</dbReference>
<keyword evidence="3 8" id="KW-0560">Oxidoreductase</keyword>
<dbReference type="Pfam" id="PF00205">
    <property type="entry name" value="TPP_enzyme_M"/>
    <property type="match status" value="1"/>
</dbReference>
<comment type="cofactor">
    <cofactor evidence="3">
        <name>thiamine diphosphate</name>
        <dbReference type="ChEBI" id="CHEBI:58937"/>
    </cofactor>
    <text evidence="3">Binds 1 thiamine pyrophosphate per subunit.</text>
</comment>
<dbReference type="NCBIfam" id="NF006591">
    <property type="entry name" value="PRK09124.1"/>
    <property type="match status" value="1"/>
</dbReference>
<protein>
    <recommendedName>
        <fullName evidence="3">Pyruvate dehydrogenase [ubiquinone]</fullName>
        <ecNumber evidence="3">1.2.5.1</ecNumber>
    </recommendedName>
    <alternativeName>
        <fullName evidence="3">Pyruvate oxidase</fullName>
        <shortName evidence="3">POX</shortName>
    </alternativeName>
    <alternativeName>
        <fullName evidence="3">Pyruvate:ubiquinone-8 oxidoreductase</fullName>
    </alternativeName>
</protein>
<dbReference type="GO" id="GO:0052737">
    <property type="term" value="F:pyruvate dehydrogenase (quinone) activity"/>
    <property type="evidence" value="ECO:0007669"/>
    <property type="project" value="UniProtKB-UniRule"/>
</dbReference>
<comment type="domain">
    <text evidence="3">Has 4 domains; the Pyr domain which binds the pyrimidine moiety of the thiamine pyrophosphate cofactor, the FAD-binding domain, the PP-binding domain which binds the pyrophosphate portion of thiamine pyrophosphate and the C-terminal membrane binding region. The C-terminus is held closely against the rest of the protein and covers the active site; during activation it unfolds from the rest of the protein and forms an amphipathic helix upon membrane binding, exposing the active site.</text>
</comment>
<keyword evidence="3 8" id="KW-0670">Pyruvate</keyword>
<dbReference type="InterPro" id="IPR047212">
    <property type="entry name" value="TPP_POXB-like"/>
</dbReference>
<keyword evidence="9" id="KW-1185">Reference proteome</keyword>
<dbReference type="InterPro" id="IPR044261">
    <property type="entry name" value="Pyruvate_dehydrogenase"/>
</dbReference>
<keyword evidence="3" id="KW-0274">FAD</keyword>
<feature type="binding site" evidence="3">
    <location>
        <position position="50"/>
    </location>
    <ligand>
        <name>thiamine diphosphate</name>
        <dbReference type="ChEBI" id="CHEBI:58937"/>
    </ligand>
</feature>
<dbReference type="InterPro" id="IPR011766">
    <property type="entry name" value="TPP_enzyme_TPP-bd"/>
</dbReference>
<comment type="function">
    <text evidence="3">A peripheral cell membrane enzyme that catalyzes the oxidative decarboxylation of pyruvate to form acetate and CO(2). It channels electrons from the cytoplasm to the respiratory chain at the cell membrane via ubiquinone.</text>
</comment>
<evidence type="ECO:0000259" key="5">
    <source>
        <dbReference type="Pfam" id="PF00205"/>
    </source>
</evidence>
<comment type="caution">
    <text evidence="3">Lacks conserved residue(s) required for the propagation of feature annotation.</text>
</comment>
<keyword evidence="3" id="KW-0446">Lipid-binding</keyword>
<gene>
    <name evidence="3" type="primary">poxB</name>
    <name evidence="8" type="ORF">HNQ50_001152</name>
</gene>
<comment type="cofactor">
    <cofactor evidence="3">
        <name>Mg(2+)</name>
        <dbReference type="ChEBI" id="CHEBI:18420"/>
    </cofactor>
    <text evidence="3">Binds 1 Mg(2+) ion per subunit.</text>
</comment>
<keyword evidence="3" id="KW-0285">Flavoprotein</keyword>
<dbReference type="InterPro" id="IPR029061">
    <property type="entry name" value="THDP-binding"/>
</dbReference>
<feature type="domain" description="Thiamine pyrophosphate enzyme N-terminal TPP-binding" evidence="7">
    <location>
        <begin position="5"/>
        <end position="114"/>
    </location>
</feature>
<dbReference type="Gene3D" id="3.40.50.1220">
    <property type="entry name" value="TPP-binding domain"/>
    <property type="match status" value="1"/>
</dbReference>
<feature type="binding site" evidence="3">
    <location>
        <position position="462"/>
    </location>
    <ligand>
        <name>Mg(2+)</name>
        <dbReference type="ChEBI" id="CHEBI:18420"/>
    </ligand>
</feature>
<evidence type="ECO:0000259" key="6">
    <source>
        <dbReference type="Pfam" id="PF02775"/>
    </source>
</evidence>
<feature type="binding site" evidence="3">
    <location>
        <begin position="462"/>
        <end position="468"/>
    </location>
    <ligand>
        <name>thiamine diphosphate</name>
        <dbReference type="ChEBI" id="CHEBI:58937"/>
    </ligand>
</feature>
<evidence type="ECO:0000313" key="9">
    <source>
        <dbReference type="Proteomes" id="UP000543030"/>
    </source>
</evidence>
<comment type="similarity">
    <text evidence="1 3 4">Belongs to the TPP enzyme family.</text>
</comment>
<feature type="binding site" evidence="3">
    <location>
        <position position="292"/>
    </location>
    <ligand>
        <name>FAD</name>
        <dbReference type="ChEBI" id="CHEBI:57692"/>
    </ligand>
</feature>
<keyword evidence="3" id="KW-0460">Magnesium</keyword>
<organism evidence="8 9">
    <name type="scientific">Silvimonas terrae</name>
    <dbReference type="NCBI Taxonomy" id="300266"/>
    <lineage>
        <taxon>Bacteria</taxon>
        <taxon>Pseudomonadati</taxon>
        <taxon>Pseudomonadota</taxon>
        <taxon>Betaproteobacteria</taxon>
        <taxon>Neisseriales</taxon>
        <taxon>Chitinibacteraceae</taxon>
        <taxon>Silvimonas</taxon>
    </lineage>
</organism>
<dbReference type="Proteomes" id="UP000543030">
    <property type="component" value="Unassembled WGS sequence"/>
</dbReference>
<evidence type="ECO:0000313" key="8">
    <source>
        <dbReference type="EMBL" id="MBB5190430.1"/>
    </source>
</evidence>